<evidence type="ECO:0000313" key="2">
    <source>
        <dbReference type="EMBL" id="JAI01581.1"/>
    </source>
</evidence>
<accession>A0A0E9XIC2</accession>
<protein>
    <submittedName>
        <fullName evidence="2">Uncharacterized protein</fullName>
    </submittedName>
</protein>
<proteinExistence type="predicted"/>
<dbReference type="AlphaFoldDB" id="A0A0E9XIC2"/>
<reference evidence="2" key="1">
    <citation type="submission" date="2014-11" db="EMBL/GenBank/DDBJ databases">
        <authorList>
            <person name="Amaro Gonzalez C."/>
        </authorList>
    </citation>
    <scope>NUCLEOTIDE SEQUENCE</scope>
</reference>
<evidence type="ECO:0000256" key="1">
    <source>
        <dbReference type="SAM" id="MobiDB-lite"/>
    </source>
</evidence>
<sequence length="22" mass="2412">MAFAVTRPQPSWTPMGEFGPTC</sequence>
<dbReference type="EMBL" id="GBXM01006997">
    <property type="protein sequence ID" value="JAI01581.1"/>
    <property type="molecule type" value="Transcribed_RNA"/>
</dbReference>
<organism evidence="2">
    <name type="scientific">Anguilla anguilla</name>
    <name type="common">European freshwater eel</name>
    <name type="synonym">Muraena anguilla</name>
    <dbReference type="NCBI Taxonomy" id="7936"/>
    <lineage>
        <taxon>Eukaryota</taxon>
        <taxon>Metazoa</taxon>
        <taxon>Chordata</taxon>
        <taxon>Craniata</taxon>
        <taxon>Vertebrata</taxon>
        <taxon>Euteleostomi</taxon>
        <taxon>Actinopterygii</taxon>
        <taxon>Neopterygii</taxon>
        <taxon>Teleostei</taxon>
        <taxon>Anguilliformes</taxon>
        <taxon>Anguillidae</taxon>
        <taxon>Anguilla</taxon>
    </lineage>
</organism>
<reference evidence="2" key="2">
    <citation type="journal article" date="2015" name="Fish Shellfish Immunol.">
        <title>Early steps in the European eel (Anguilla anguilla)-Vibrio vulnificus interaction in the gills: Role of the RtxA13 toxin.</title>
        <authorList>
            <person name="Callol A."/>
            <person name="Pajuelo D."/>
            <person name="Ebbesson L."/>
            <person name="Teles M."/>
            <person name="MacKenzie S."/>
            <person name="Amaro C."/>
        </authorList>
    </citation>
    <scope>NUCLEOTIDE SEQUENCE</scope>
</reference>
<feature type="region of interest" description="Disordered" evidence="1">
    <location>
        <begin position="1"/>
        <end position="22"/>
    </location>
</feature>
<name>A0A0E9XIC2_ANGAN</name>